<dbReference type="GO" id="GO:0003735">
    <property type="term" value="F:structural constituent of ribosome"/>
    <property type="evidence" value="ECO:0007669"/>
    <property type="project" value="InterPro"/>
</dbReference>
<reference evidence="5" key="1">
    <citation type="submission" date="2018-06" db="EMBL/GenBank/DDBJ databases">
        <authorList>
            <person name="Zhirakovskaya E."/>
        </authorList>
    </citation>
    <scope>NUCLEOTIDE SEQUENCE</scope>
</reference>
<dbReference type="Gene3D" id="3.40.1370.10">
    <property type="match status" value="1"/>
</dbReference>
<dbReference type="PANTHER" id="PTHR10746">
    <property type="entry name" value="50S RIBOSOMAL PROTEIN L4"/>
    <property type="match status" value="1"/>
</dbReference>
<name>A0A3B1DMC7_9ZZZZ</name>
<dbReference type="GO" id="GO:1990904">
    <property type="term" value="C:ribonucleoprotein complex"/>
    <property type="evidence" value="ECO:0007669"/>
    <property type="project" value="UniProtKB-KW"/>
</dbReference>
<dbReference type="GO" id="GO:0005840">
    <property type="term" value="C:ribosome"/>
    <property type="evidence" value="ECO:0007669"/>
    <property type="project" value="UniProtKB-KW"/>
</dbReference>
<dbReference type="GO" id="GO:0006412">
    <property type="term" value="P:translation"/>
    <property type="evidence" value="ECO:0007669"/>
    <property type="project" value="InterPro"/>
</dbReference>
<dbReference type="AlphaFoldDB" id="A0A3B1DMC7"/>
<dbReference type="PANTHER" id="PTHR10746:SF6">
    <property type="entry name" value="LARGE RIBOSOMAL SUBUNIT PROTEIN UL4M"/>
    <property type="match status" value="1"/>
</dbReference>
<dbReference type="InterPro" id="IPR013005">
    <property type="entry name" value="Ribosomal_uL4-like"/>
</dbReference>
<keyword evidence="2 5" id="KW-0689">Ribosomal protein</keyword>
<evidence type="ECO:0000256" key="2">
    <source>
        <dbReference type="ARBA" id="ARBA00022980"/>
    </source>
</evidence>
<keyword evidence="3" id="KW-0687">Ribonucleoprotein</keyword>
<evidence type="ECO:0000256" key="3">
    <source>
        <dbReference type="ARBA" id="ARBA00023274"/>
    </source>
</evidence>
<protein>
    <submittedName>
        <fullName evidence="5">LSU ribosomal protein L4p (L1e)</fullName>
    </submittedName>
</protein>
<evidence type="ECO:0000256" key="4">
    <source>
        <dbReference type="SAM" id="MobiDB-lite"/>
    </source>
</evidence>
<accession>A0A3B1DMC7</accession>
<feature type="compositionally biased region" description="Basic residues" evidence="4">
    <location>
        <begin position="62"/>
        <end position="71"/>
    </location>
</feature>
<dbReference type="HAMAP" id="MF_01328_B">
    <property type="entry name" value="Ribosomal_uL4_B"/>
    <property type="match status" value="1"/>
</dbReference>
<dbReference type="InterPro" id="IPR002136">
    <property type="entry name" value="Ribosomal_uL4"/>
</dbReference>
<dbReference type="Pfam" id="PF00573">
    <property type="entry name" value="Ribosomal_L4"/>
    <property type="match status" value="1"/>
</dbReference>
<comment type="similarity">
    <text evidence="1">Belongs to the universal ribosomal protein uL4 family.</text>
</comment>
<evidence type="ECO:0000313" key="5">
    <source>
        <dbReference type="EMBL" id="VAX37198.1"/>
    </source>
</evidence>
<organism evidence="5">
    <name type="scientific">hydrothermal vent metagenome</name>
    <dbReference type="NCBI Taxonomy" id="652676"/>
    <lineage>
        <taxon>unclassified sequences</taxon>
        <taxon>metagenomes</taxon>
        <taxon>ecological metagenomes</taxon>
    </lineage>
</organism>
<dbReference type="EMBL" id="UOGJ01000120">
    <property type="protein sequence ID" value="VAX37198.1"/>
    <property type="molecule type" value="Genomic_DNA"/>
</dbReference>
<evidence type="ECO:0000256" key="1">
    <source>
        <dbReference type="ARBA" id="ARBA00010528"/>
    </source>
</evidence>
<gene>
    <name evidence="5" type="ORF">MNBD_UNCLBAC01-797</name>
</gene>
<feature type="region of interest" description="Disordered" evidence="4">
    <location>
        <begin position="51"/>
        <end position="87"/>
    </location>
</feature>
<sequence length="208" mass="22979">MNSLEVLNIDGEKSGSVDVPEAVFGGHINKAVIHQAIVMYQASLRQGNASTKERAYVSGGGKKPHKQKGGGRARAGSNRSPLWKGGGVTFGPHPRDFDYPLPKKIRTVALRESLNAKYQDGNLVCVDDIKVSMSKTKEFAEMLKKLDLTGKTLAIFDGCDSSVLRVSKNIPYFNLRRSQDVNTYDILRNKKVLITKTAFTNLLERVKK</sequence>
<proteinExistence type="inferred from homology"/>
<dbReference type="SUPFAM" id="SSF52166">
    <property type="entry name" value="Ribosomal protein L4"/>
    <property type="match status" value="1"/>
</dbReference>
<dbReference type="NCBIfam" id="TIGR03953">
    <property type="entry name" value="rplD_bact"/>
    <property type="match status" value="1"/>
</dbReference>
<dbReference type="InterPro" id="IPR023574">
    <property type="entry name" value="Ribosomal_uL4_dom_sf"/>
</dbReference>